<organism evidence="1 2">
    <name type="scientific">Neisseria sicca VK64</name>
    <dbReference type="NCBI Taxonomy" id="1095748"/>
    <lineage>
        <taxon>Bacteria</taxon>
        <taxon>Pseudomonadati</taxon>
        <taxon>Pseudomonadota</taxon>
        <taxon>Betaproteobacteria</taxon>
        <taxon>Neisseriales</taxon>
        <taxon>Neisseriaceae</taxon>
        <taxon>Neisseria</taxon>
    </lineage>
</organism>
<evidence type="ECO:0000313" key="1">
    <source>
        <dbReference type="EMBL" id="EIG30180.1"/>
    </source>
</evidence>
<dbReference type="AlphaFoldDB" id="I2NWG9"/>
<protein>
    <submittedName>
        <fullName evidence="1">Uncharacterized protein</fullName>
    </submittedName>
</protein>
<evidence type="ECO:0000313" key="2">
    <source>
        <dbReference type="Proteomes" id="UP000004473"/>
    </source>
</evidence>
<gene>
    <name evidence="1" type="ORF">HMPREF1051_0307</name>
</gene>
<sequence>MTVFAGGRGEFFRRAFTGYEWSEGSSENCRAQLRNVCWDIVEAALSDDLFAARRNEAAVSLKPCPTGCIRRTRIGGGVIRHRRRQCANLQV</sequence>
<comment type="caution">
    <text evidence="1">The sequence shown here is derived from an EMBL/GenBank/DDBJ whole genome shotgun (WGS) entry which is preliminary data.</text>
</comment>
<accession>I2NWG9</accession>
<proteinExistence type="predicted"/>
<name>I2NWG9_NEISI</name>
<reference evidence="1 2" key="1">
    <citation type="submission" date="2012-04" db="EMBL/GenBank/DDBJ databases">
        <authorList>
            <person name="Harkins D.M."/>
            <person name="Madupu R."/>
            <person name="Durkin A.S."/>
            <person name="Torralba M."/>
            <person name="Methe B."/>
            <person name="Sutton G.G."/>
            <person name="Nelson K.E."/>
        </authorList>
    </citation>
    <scope>NUCLEOTIDE SEQUENCE [LARGE SCALE GENOMIC DNA]</scope>
    <source>
        <strain evidence="1 2">VK64</strain>
    </source>
</reference>
<dbReference type="Proteomes" id="UP000004473">
    <property type="component" value="Unassembled WGS sequence"/>
</dbReference>
<dbReference type="EMBL" id="AJMT01000015">
    <property type="protein sequence ID" value="EIG30180.1"/>
    <property type="molecule type" value="Genomic_DNA"/>
</dbReference>